<dbReference type="PATRIC" id="fig|431306.5.peg.2777"/>
<gene>
    <name evidence="1" type="ORF">AGA_1P52</name>
    <name evidence="2" type="ORF">GOB80_12030</name>
</gene>
<dbReference type="AlphaFoldDB" id="A0A0U5F6S2"/>
<name>A0A0U5F6S2_9PROT</name>
<evidence type="ECO:0000313" key="2">
    <source>
        <dbReference type="EMBL" id="NHO40392.1"/>
    </source>
</evidence>
<dbReference type="RefSeq" id="WP_059025012.1">
    <property type="nucleotide sequence ID" value="NZ_WOTE01000010.1"/>
</dbReference>
<keyword evidence="4" id="KW-1185">Reference proteome</keyword>
<reference evidence="3" key="1">
    <citation type="submission" date="2014-09" db="EMBL/GenBank/DDBJ databases">
        <authorList>
            <person name="Illeghems K.G."/>
        </authorList>
    </citation>
    <scope>NUCLEOTIDE SEQUENCE [LARGE SCALE GENOMIC DNA]</scope>
    <source>
        <strain evidence="3">LMG 23848T</strain>
        <plasmid evidence="3">1P</plasmid>
    </source>
</reference>
<reference evidence="1" key="2">
    <citation type="submission" date="2014-09" db="EMBL/GenBank/DDBJ databases">
        <authorList>
            <person name="Magalhaes I.L.F."/>
            <person name="Oliveira U."/>
            <person name="Santos F.R."/>
            <person name="Vidigal T.H.D.A."/>
            <person name="Brescovit A.D."/>
            <person name="Santos A.J."/>
        </authorList>
    </citation>
    <scope>NUCLEOTIDE SEQUENCE</scope>
    <source>
        <strain evidence="1">LMG 23848T</strain>
    </source>
</reference>
<evidence type="ECO:0000313" key="3">
    <source>
        <dbReference type="Proteomes" id="UP000068250"/>
    </source>
</evidence>
<dbReference type="EMBL" id="WOTE01000010">
    <property type="protein sequence ID" value="NHO40392.1"/>
    <property type="molecule type" value="Genomic_DNA"/>
</dbReference>
<dbReference type="OrthoDB" id="7432864at2"/>
<sequence>MVLRYPYLWHWQDARGESEGRKDRPTTVAAAFVARNNQNYLLLLPVTTRLPAPNRIAVEVPATEKRRAGLDQNRQQWILLDEYNLDPTATSYYLQASPPLGQFSDAFMRLLLTRFKTLLPQAKRISRYP</sequence>
<dbReference type="Proteomes" id="UP000068250">
    <property type="component" value="Plasmid 1P"/>
</dbReference>
<evidence type="ECO:0000313" key="4">
    <source>
        <dbReference type="Proteomes" id="UP000657200"/>
    </source>
</evidence>
<proteinExistence type="predicted"/>
<accession>A0A0U5F6S2</accession>
<organism evidence="1 3">
    <name type="scientific">Acetobacter ghanensis</name>
    <dbReference type="NCBI Taxonomy" id="431306"/>
    <lineage>
        <taxon>Bacteria</taxon>
        <taxon>Pseudomonadati</taxon>
        <taxon>Pseudomonadota</taxon>
        <taxon>Alphaproteobacteria</taxon>
        <taxon>Acetobacterales</taxon>
        <taxon>Acetobacteraceae</taxon>
        <taxon>Acetobacter</taxon>
    </lineage>
</organism>
<reference evidence="2 4" key="3">
    <citation type="journal article" date="2020" name="Int. J. Syst. Evol. Microbiol.">
        <title>Novel acetic acid bacteria from cider fermentations: Acetobacter conturbans sp. nov. and Acetobacter fallax sp. nov.</title>
        <authorList>
            <person name="Sombolestani A.S."/>
            <person name="Cleenwerck I."/>
            <person name="Cnockaert M."/>
            <person name="Borremans W."/>
            <person name="Wieme A.D."/>
            <person name="De Vuyst L."/>
            <person name="Vandamme P."/>
        </authorList>
    </citation>
    <scope>NUCLEOTIDE SEQUENCE [LARGE SCALE GENOMIC DNA]</scope>
    <source>
        <strain evidence="2 4">LMG 23848</strain>
    </source>
</reference>
<dbReference type="Proteomes" id="UP000657200">
    <property type="component" value="Unassembled WGS sequence"/>
</dbReference>
<dbReference type="EMBL" id="LN609303">
    <property type="protein sequence ID" value="CEF57363.1"/>
    <property type="molecule type" value="Genomic_DNA"/>
</dbReference>
<geneLocation type="plasmid" evidence="3">
    <name>1P</name>
</geneLocation>
<evidence type="ECO:0000313" key="1">
    <source>
        <dbReference type="EMBL" id="CEF57363.1"/>
    </source>
</evidence>
<protein>
    <submittedName>
        <fullName evidence="1">Uncharacterized protein</fullName>
    </submittedName>
</protein>